<sequence>MTGDPPARPAPPSPPGRPHPARLRLILAAAGAALMFLAALFPTWIEGVTSLDPDGGSGAVEWLLPLPFAAAALLLGALAHHSH</sequence>
<feature type="transmembrane region" description="Helical" evidence="1">
    <location>
        <begin position="21"/>
        <end position="42"/>
    </location>
</feature>
<protein>
    <submittedName>
        <fullName evidence="2">Uncharacterized protein</fullName>
    </submittedName>
</protein>
<proteinExistence type="predicted"/>
<organism evidence="2 3">
    <name type="scientific">Actinoplanes octamycinicus</name>
    <dbReference type="NCBI Taxonomy" id="135948"/>
    <lineage>
        <taxon>Bacteria</taxon>
        <taxon>Bacillati</taxon>
        <taxon>Actinomycetota</taxon>
        <taxon>Actinomycetes</taxon>
        <taxon>Micromonosporales</taxon>
        <taxon>Micromonosporaceae</taxon>
        <taxon>Actinoplanes</taxon>
    </lineage>
</organism>
<feature type="transmembrane region" description="Helical" evidence="1">
    <location>
        <begin position="62"/>
        <end position="79"/>
    </location>
</feature>
<evidence type="ECO:0000256" key="1">
    <source>
        <dbReference type="SAM" id="Phobius"/>
    </source>
</evidence>
<keyword evidence="1" id="KW-0472">Membrane</keyword>
<name>A0A7W7H6B2_9ACTN</name>
<gene>
    <name evidence="2" type="ORF">BJY16_008101</name>
</gene>
<keyword evidence="1" id="KW-1133">Transmembrane helix</keyword>
<keyword evidence="3" id="KW-1185">Reference proteome</keyword>
<comment type="caution">
    <text evidence="2">The sequence shown here is derived from an EMBL/GenBank/DDBJ whole genome shotgun (WGS) entry which is preliminary data.</text>
</comment>
<keyword evidence="1" id="KW-0812">Transmembrane</keyword>
<dbReference type="EMBL" id="JACHNB010000001">
    <property type="protein sequence ID" value="MBB4744642.1"/>
    <property type="molecule type" value="Genomic_DNA"/>
</dbReference>
<accession>A0A7W7H6B2</accession>
<reference evidence="2 3" key="1">
    <citation type="submission" date="2020-08" db="EMBL/GenBank/DDBJ databases">
        <title>Sequencing the genomes of 1000 actinobacteria strains.</title>
        <authorList>
            <person name="Klenk H.-P."/>
        </authorList>
    </citation>
    <scope>NUCLEOTIDE SEQUENCE [LARGE SCALE GENOMIC DNA]</scope>
    <source>
        <strain evidence="2 3">DSM 45809</strain>
    </source>
</reference>
<dbReference type="AlphaFoldDB" id="A0A7W7H6B2"/>
<dbReference type="RefSeq" id="WP_185044777.1">
    <property type="nucleotide sequence ID" value="NZ_BAABFG010000005.1"/>
</dbReference>
<dbReference type="Proteomes" id="UP000546162">
    <property type="component" value="Unassembled WGS sequence"/>
</dbReference>
<evidence type="ECO:0000313" key="2">
    <source>
        <dbReference type="EMBL" id="MBB4744642.1"/>
    </source>
</evidence>
<evidence type="ECO:0000313" key="3">
    <source>
        <dbReference type="Proteomes" id="UP000546162"/>
    </source>
</evidence>